<name>A0AAV4VMX2_CAEEX</name>
<evidence type="ECO:0000313" key="2">
    <source>
        <dbReference type="EMBL" id="GIY71304.1"/>
    </source>
</evidence>
<proteinExistence type="predicted"/>
<dbReference type="EMBL" id="BPLR01014782">
    <property type="protein sequence ID" value="GIY71304.1"/>
    <property type="molecule type" value="Genomic_DNA"/>
</dbReference>
<comment type="caution">
    <text evidence="2">The sequence shown here is derived from an EMBL/GenBank/DDBJ whole genome shotgun (WGS) entry which is preliminary data.</text>
</comment>
<evidence type="ECO:0000256" key="1">
    <source>
        <dbReference type="SAM" id="MobiDB-lite"/>
    </source>
</evidence>
<dbReference type="AlphaFoldDB" id="A0AAV4VMX2"/>
<accession>A0AAV4VMX2</accession>
<evidence type="ECO:0000313" key="3">
    <source>
        <dbReference type="Proteomes" id="UP001054945"/>
    </source>
</evidence>
<organism evidence="2 3">
    <name type="scientific">Caerostris extrusa</name>
    <name type="common">Bark spider</name>
    <name type="synonym">Caerostris bankana</name>
    <dbReference type="NCBI Taxonomy" id="172846"/>
    <lineage>
        <taxon>Eukaryota</taxon>
        <taxon>Metazoa</taxon>
        <taxon>Ecdysozoa</taxon>
        <taxon>Arthropoda</taxon>
        <taxon>Chelicerata</taxon>
        <taxon>Arachnida</taxon>
        <taxon>Araneae</taxon>
        <taxon>Araneomorphae</taxon>
        <taxon>Entelegynae</taxon>
        <taxon>Araneoidea</taxon>
        <taxon>Araneidae</taxon>
        <taxon>Caerostris</taxon>
    </lineage>
</organism>
<reference evidence="2 3" key="1">
    <citation type="submission" date="2021-06" db="EMBL/GenBank/DDBJ databases">
        <title>Caerostris extrusa draft genome.</title>
        <authorList>
            <person name="Kono N."/>
            <person name="Arakawa K."/>
        </authorList>
    </citation>
    <scope>NUCLEOTIDE SEQUENCE [LARGE SCALE GENOMIC DNA]</scope>
</reference>
<gene>
    <name evidence="2" type="ORF">CEXT_587981</name>
</gene>
<keyword evidence="3" id="KW-1185">Reference proteome</keyword>
<dbReference type="Proteomes" id="UP001054945">
    <property type="component" value="Unassembled WGS sequence"/>
</dbReference>
<feature type="region of interest" description="Disordered" evidence="1">
    <location>
        <begin position="64"/>
        <end position="85"/>
    </location>
</feature>
<protein>
    <submittedName>
        <fullName evidence="2">Uncharacterized protein</fullName>
    </submittedName>
</protein>
<sequence>MGRVKEASFLGGNSFGFWKIFVAHGVIEGGELSWRKQQVWGKAPETATKCWWQATGEIKRRGSPIHHDMTSEEGSASHGAHNAGRDPLTRFADDRLCEGCLPICYGLMGRQQVWGKAPEAATNGGRQATLRIKRRAAPSITTRRQKEQGCSAWIRLRVSQVTDPGKGCLPISYGSMERVKGFFPVGRGGFYWGLKIFVIHGVIVEESL</sequence>